<keyword evidence="4" id="KW-1133">Transmembrane helix</keyword>
<organism evidence="9 10">
    <name type="scientific">Carpinus fangiana</name>
    <dbReference type="NCBI Taxonomy" id="176857"/>
    <lineage>
        <taxon>Eukaryota</taxon>
        <taxon>Viridiplantae</taxon>
        <taxon>Streptophyta</taxon>
        <taxon>Embryophyta</taxon>
        <taxon>Tracheophyta</taxon>
        <taxon>Spermatophyta</taxon>
        <taxon>Magnoliopsida</taxon>
        <taxon>eudicotyledons</taxon>
        <taxon>Gunneridae</taxon>
        <taxon>Pentapetalae</taxon>
        <taxon>rosids</taxon>
        <taxon>fabids</taxon>
        <taxon>Fagales</taxon>
        <taxon>Betulaceae</taxon>
        <taxon>Carpinus</taxon>
    </lineage>
</organism>
<evidence type="ECO:0000313" key="10">
    <source>
        <dbReference type="Proteomes" id="UP000327013"/>
    </source>
</evidence>
<feature type="signal peptide" evidence="8">
    <location>
        <begin position="1"/>
        <end position="26"/>
    </location>
</feature>
<dbReference type="PANTHER" id="PTHR48063">
    <property type="entry name" value="LRR RECEPTOR-LIKE KINASE"/>
    <property type="match status" value="1"/>
</dbReference>
<evidence type="ECO:0000256" key="6">
    <source>
        <dbReference type="ARBA" id="ARBA00023170"/>
    </source>
</evidence>
<evidence type="ECO:0000256" key="5">
    <source>
        <dbReference type="ARBA" id="ARBA00023136"/>
    </source>
</evidence>
<evidence type="ECO:0000256" key="7">
    <source>
        <dbReference type="ARBA" id="ARBA00023180"/>
    </source>
</evidence>
<dbReference type="InterPro" id="IPR032675">
    <property type="entry name" value="LRR_dom_sf"/>
</dbReference>
<dbReference type="InterPro" id="IPR046956">
    <property type="entry name" value="RLP23-like"/>
</dbReference>
<dbReference type="Pfam" id="PF00560">
    <property type="entry name" value="LRR_1"/>
    <property type="match status" value="2"/>
</dbReference>
<evidence type="ECO:0008006" key="11">
    <source>
        <dbReference type="Google" id="ProtNLM"/>
    </source>
</evidence>
<dbReference type="Gene3D" id="3.80.10.10">
    <property type="entry name" value="Ribonuclease Inhibitor"/>
    <property type="match status" value="1"/>
</dbReference>
<dbReference type="Proteomes" id="UP000327013">
    <property type="component" value="Chromosome 5"/>
</dbReference>
<evidence type="ECO:0000256" key="2">
    <source>
        <dbReference type="ARBA" id="ARBA00022692"/>
    </source>
</evidence>
<dbReference type="EMBL" id="CM017325">
    <property type="protein sequence ID" value="KAE8055797.1"/>
    <property type="molecule type" value="Genomic_DNA"/>
</dbReference>
<keyword evidence="7" id="KW-0325">Glycoprotein</keyword>
<evidence type="ECO:0000313" key="9">
    <source>
        <dbReference type="EMBL" id="KAE8055797.1"/>
    </source>
</evidence>
<dbReference type="InterPro" id="IPR001611">
    <property type="entry name" value="Leu-rich_rpt"/>
</dbReference>
<keyword evidence="6" id="KW-0675">Receptor</keyword>
<dbReference type="SUPFAM" id="SSF52058">
    <property type="entry name" value="L domain-like"/>
    <property type="match status" value="1"/>
</dbReference>
<reference evidence="9 10" key="1">
    <citation type="submission" date="2019-06" db="EMBL/GenBank/DDBJ databases">
        <title>A chromosomal-level reference genome of Carpinus fangiana (Coryloideae, Betulaceae).</title>
        <authorList>
            <person name="Yang X."/>
            <person name="Wang Z."/>
            <person name="Zhang L."/>
            <person name="Hao G."/>
            <person name="Liu J."/>
            <person name="Yang Y."/>
        </authorList>
    </citation>
    <scope>NUCLEOTIDE SEQUENCE [LARGE SCALE GENOMIC DNA]</scope>
    <source>
        <strain evidence="9">Cfa_2016G</strain>
        <tissue evidence="9">Leaf</tissue>
    </source>
</reference>
<evidence type="ECO:0000256" key="1">
    <source>
        <dbReference type="ARBA" id="ARBA00004479"/>
    </source>
</evidence>
<comment type="subcellular location">
    <subcellularLocation>
        <location evidence="1">Membrane</location>
        <topology evidence="1">Single-pass type I membrane protein</topology>
    </subcellularLocation>
</comment>
<dbReference type="PANTHER" id="PTHR48063:SF112">
    <property type="entry name" value="RECEPTOR LIKE PROTEIN 30-LIKE"/>
    <property type="match status" value="1"/>
</dbReference>
<evidence type="ECO:0000256" key="8">
    <source>
        <dbReference type="SAM" id="SignalP"/>
    </source>
</evidence>
<keyword evidence="3 8" id="KW-0732">Signal</keyword>
<name>A0A5N6R7P1_9ROSI</name>
<gene>
    <name evidence="9" type="ORF">FH972_012619</name>
</gene>
<evidence type="ECO:0000256" key="4">
    <source>
        <dbReference type="ARBA" id="ARBA00022989"/>
    </source>
</evidence>
<evidence type="ECO:0000256" key="3">
    <source>
        <dbReference type="ARBA" id="ARBA00022729"/>
    </source>
</evidence>
<dbReference type="OrthoDB" id="998375at2759"/>
<keyword evidence="2" id="KW-0812">Transmembrane</keyword>
<dbReference type="AlphaFoldDB" id="A0A5N6R7P1"/>
<keyword evidence="5" id="KW-0472">Membrane</keyword>
<dbReference type="GO" id="GO:0016020">
    <property type="term" value="C:membrane"/>
    <property type="evidence" value="ECO:0007669"/>
    <property type="project" value="UniProtKB-SubCell"/>
</dbReference>
<proteinExistence type="predicted"/>
<feature type="chain" id="PRO_5024407362" description="Leucine-rich repeat-containing N-terminal plant-type domain-containing protein" evidence="8">
    <location>
        <begin position="27"/>
        <end position="369"/>
    </location>
</feature>
<protein>
    <recommendedName>
        <fullName evidence="11">Leucine-rich repeat-containing N-terminal plant-type domain-containing protein</fullName>
    </recommendedName>
</protein>
<accession>A0A5N6R7P1</accession>
<sequence length="369" mass="41116">MMKTSLAFIVFLLWVVAITFSPLACGDVCSKEQTRALLEIRNSTNGFAFAGWDGRDCCLAPGIWCANGTVMRIDLVEAPSNITWYPNVTLFILFDDLEGLNLNNMQIGGGLEPFCQLKRLKRLSFLDLDYNRLDGIIPSCLGMIENIEGFFLSNNRLYGNLPPSMFSKQSKIADFDVSNNQLDGVLSFSTFANASRLRYLDLSNNTDLEIETESPSWVPTFQLNTLILANCILNKKNGHVFPSFISSQVYLNWLDLSHNQIVGSIPCQLLFNTSIRVLSMTSNKIDGSLSFGCFANQTSSLRSFDISDNNVTELSNNKLSGTIQRSLTRNGIRGLEIFPHALITLHFGRRVLQTLPTRTITQQTAGCMT</sequence>
<keyword evidence="10" id="KW-1185">Reference proteome</keyword>